<reference evidence="3" key="1">
    <citation type="submission" date="2018-05" db="EMBL/GenBank/DDBJ databases">
        <title>Zavarzinia sp. HR-AS.</title>
        <authorList>
            <person name="Lee Y."/>
            <person name="Jeon C.O."/>
        </authorList>
    </citation>
    <scope>NUCLEOTIDE SEQUENCE [LARGE SCALE GENOMIC DNA]</scope>
    <source>
        <strain evidence="3">DSM 1231</strain>
    </source>
</reference>
<comment type="caution">
    <text evidence="2">The sequence shown here is derived from an EMBL/GenBank/DDBJ whole genome shotgun (WGS) entry which is preliminary data.</text>
</comment>
<organism evidence="2 3">
    <name type="scientific">Zavarzinia compransoris</name>
    <dbReference type="NCBI Taxonomy" id="1264899"/>
    <lineage>
        <taxon>Bacteria</taxon>
        <taxon>Pseudomonadati</taxon>
        <taxon>Pseudomonadota</taxon>
        <taxon>Alphaproteobacteria</taxon>
        <taxon>Rhodospirillales</taxon>
        <taxon>Zavarziniaceae</taxon>
        <taxon>Zavarzinia</taxon>
    </lineage>
</organism>
<evidence type="ECO:0000259" key="1">
    <source>
        <dbReference type="Pfam" id="PF09343"/>
    </source>
</evidence>
<evidence type="ECO:0000313" key="3">
    <source>
        <dbReference type="Proteomes" id="UP000246077"/>
    </source>
</evidence>
<dbReference type="Pfam" id="PF09343">
    <property type="entry name" value="DUF2460"/>
    <property type="match status" value="1"/>
</dbReference>
<gene>
    <name evidence="2" type="ORF">DKG75_19565</name>
</gene>
<protein>
    <submittedName>
        <fullName evidence="2">TIGR02217 family protein</fullName>
    </submittedName>
</protein>
<dbReference type="InterPro" id="IPR011740">
    <property type="entry name" value="DUF2460"/>
</dbReference>
<dbReference type="OrthoDB" id="1685145at2"/>
<sequence>MSFHDVRFPLDIAFGSAGGPGFRVDVVTLASGHEERNALWAHPRHRYDVGLGLRSDDDLHELIAFFKARRGRLHGFRFRDWQDWKSCPPLRPPAATDQAIGTGDGETTGFPLSKLYASGAQSYRRLIRRPVAGTVEVALDGVAVAALDVAVDHDTGLVTFAAPPAAGAIVTAGFEFDVPVRFDVEQLSLSLADFRAGQVPSIPLIEVFS</sequence>
<name>A0A317E1B6_9PROT</name>
<dbReference type="Proteomes" id="UP000246077">
    <property type="component" value="Unassembled WGS sequence"/>
</dbReference>
<keyword evidence="3" id="KW-1185">Reference proteome</keyword>
<evidence type="ECO:0000313" key="2">
    <source>
        <dbReference type="EMBL" id="PWR19153.1"/>
    </source>
</evidence>
<dbReference type="AlphaFoldDB" id="A0A317E1B6"/>
<dbReference type="RefSeq" id="WP_109922837.1">
    <property type="nucleotide sequence ID" value="NZ_QGLF01000005.1"/>
</dbReference>
<dbReference type="EMBL" id="QGLF01000005">
    <property type="protein sequence ID" value="PWR19153.1"/>
    <property type="molecule type" value="Genomic_DNA"/>
</dbReference>
<feature type="domain" description="DUF2460" evidence="1">
    <location>
        <begin position="4"/>
        <end position="207"/>
    </location>
</feature>
<proteinExistence type="predicted"/>
<accession>A0A317E1B6</accession>
<dbReference type="NCBIfam" id="TIGR02217">
    <property type="entry name" value="chp_TIGR02217"/>
    <property type="match status" value="1"/>
</dbReference>